<reference evidence="2 3" key="1">
    <citation type="submission" date="2016-04" db="EMBL/GenBank/DDBJ databases">
        <title>A degradative enzymes factory behind the ericoid mycorrhizal symbiosis.</title>
        <authorList>
            <consortium name="DOE Joint Genome Institute"/>
            <person name="Martino E."/>
            <person name="Morin E."/>
            <person name="Grelet G."/>
            <person name="Kuo A."/>
            <person name="Kohler A."/>
            <person name="Daghino S."/>
            <person name="Barry K."/>
            <person name="Choi C."/>
            <person name="Cichocki N."/>
            <person name="Clum A."/>
            <person name="Copeland A."/>
            <person name="Hainaut M."/>
            <person name="Haridas S."/>
            <person name="Labutti K."/>
            <person name="Lindquist E."/>
            <person name="Lipzen A."/>
            <person name="Khouja H.-R."/>
            <person name="Murat C."/>
            <person name="Ohm R."/>
            <person name="Olson A."/>
            <person name="Spatafora J."/>
            <person name="Veneault-Fourrey C."/>
            <person name="Henrissat B."/>
            <person name="Grigoriev I."/>
            <person name="Martin F."/>
            <person name="Perotto S."/>
        </authorList>
    </citation>
    <scope>NUCLEOTIDE SEQUENCE [LARGE SCALE GENOMIC DNA]</scope>
    <source>
        <strain evidence="2 3">E</strain>
    </source>
</reference>
<protein>
    <recommendedName>
        <fullName evidence="1">T6SS Phospholipase effector Tle1-like catalytic domain-containing protein</fullName>
    </recommendedName>
</protein>
<dbReference type="PANTHER" id="PTHR33840">
    <property type="match status" value="1"/>
</dbReference>
<name>A0A2J6T4L4_9HELO</name>
<dbReference type="InterPro" id="IPR018712">
    <property type="entry name" value="Tle1-like_cat"/>
</dbReference>
<proteinExistence type="predicted"/>
<accession>A0A2J6T4L4</accession>
<dbReference type="STRING" id="1095630.A0A2J6T4L4"/>
<dbReference type="PANTHER" id="PTHR33840:SF1">
    <property type="entry name" value="TLE1 PHOSPHOLIPASE DOMAIN-CONTAINING PROTEIN"/>
    <property type="match status" value="1"/>
</dbReference>
<dbReference type="RefSeq" id="XP_024734868.1">
    <property type="nucleotide sequence ID" value="XM_024884939.1"/>
</dbReference>
<sequence>MAIRAVPDSKSPATGRTLVVCLDGTGDKFDSDNSNVVNFVACLKKDDPTQVTYYQSGIGTYNGRGGLSKGFSAAVDMAIGSGLGIHIKDAYQFIMQNYIEGDRICLLGFSRGAYTVRCLAGMLHKVGLLPAYNTAQVNFAYQFYKNDTSEGWEMSEQFKRTFCQDVTVYFVGIWDCVASVGFIPRQLPFSKSPTNAVSYFRHAMALDERRAKFKVCHWQKSNEVPLETLYPAKTDAGLLLNPTTAASELTSKIIQHKDLEQSKHESEFDKSDPHSSNVKTDVREVWFAGCHADVGGGAVKNWERHMLSRIPLRWMLRQCFECKTGIIFSTAALAEVGLDVRTLWPVYQKPEKPIVGPSPRTMEHYEAGGLPPLRRRSTALGIDPDMKDPLIGDKKLSPEALNLDLLPEQAEDHFDAMCHINDMLVIKRPWWILEVWPVSFQILKKDSKGRERWEKFVGMNLGRWRAIKDPEPKMHWTVERRIAEKGYKIRNSTGGEAVWKVEA</sequence>
<feature type="domain" description="T6SS Phospholipase effector Tle1-like catalytic" evidence="1">
    <location>
        <begin position="16"/>
        <end position="318"/>
    </location>
</feature>
<evidence type="ECO:0000313" key="3">
    <source>
        <dbReference type="Proteomes" id="UP000235371"/>
    </source>
</evidence>
<organism evidence="2 3">
    <name type="scientific">Hyaloscypha bicolor E</name>
    <dbReference type="NCBI Taxonomy" id="1095630"/>
    <lineage>
        <taxon>Eukaryota</taxon>
        <taxon>Fungi</taxon>
        <taxon>Dikarya</taxon>
        <taxon>Ascomycota</taxon>
        <taxon>Pezizomycotina</taxon>
        <taxon>Leotiomycetes</taxon>
        <taxon>Helotiales</taxon>
        <taxon>Hyaloscyphaceae</taxon>
        <taxon>Hyaloscypha</taxon>
        <taxon>Hyaloscypha bicolor</taxon>
    </lineage>
</organism>
<dbReference type="Pfam" id="PF09994">
    <property type="entry name" value="T6SS_Tle1-like_cat"/>
    <property type="match status" value="1"/>
</dbReference>
<dbReference type="AlphaFoldDB" id="A0A2J6T4L4"/>
<gene>
    <name evidence="2" type="ORF">K444DRAFT_644240</name>
</gene>
<dbReference type="FunCoup" id="A0A2J6T4L4">
    <property type="interactions" value="30"/>
</dbReference>
<dbReference type="InParanoid" id="A0A2J6T4L4"/>
<dbReference type="OrthoDB" id="3162439at2759"/>
<dbReference type="GeneID" id="36593016"/>
<evidence type="ECO:0000259" key="1">
    <source>
        <dbReference type="Pfam" id="PF09994"/>
    </source>
</evidence>
<dbReference type="EMBL" id="KZ613838">
    <property type="protein sequence ID" value="PMD57964.1"/>
    <property type="molecule type" value="Genomic_DNA"/>
</dbReference>
<dbReference type="InterPro" id="IPR029058">
    <property type="entry name" value="AB_hydrolase_fold"/>
</dbReference>
<keyword evidence="3" id="KW-1185">Reference proteome</keyword>
<evidence type="ECO:0000313" key="2">
    <source>
        <dbReference type="EMBL" id="PMD57964.1"/>
    </source>
</evidence>
<dbReference type="SUPFAM" id="SSF53474">
    <property type="entry name" value="alpha/beta-Hydrolases"/>
    <property type="match status" value="1"/>
</dbReference>
<dbReference type="Proteomes" id="UP000235371">
    <property type="component" value="Unassembled WGS sequence"/>
</dbReference>